<dbReference type="EMBL" id="JAHOEL010000007">
    <property type="protein sequence ID" value="MBV3392017.1"/>
    <property type="molecule type" value="Genomic_DNA"/>
</dbReference>
<gene>
    <name evidence="1" type="ORF">KSV97_01875</name>
    <name evidence="2" type="ORF">KSW06_01890</name>
</gene>
<proteinExistence type="predicted"/>
<comment type="caution">
    <text evidence="1">The sequence shown here is derived from an EMBL/GenBank/DDBJ whole genome shotgun (WGS) entry which is preliminary data.</text>
</comment>
<evidence type="ECO:0008006" key="5">
    <source>
        <dbReference type="Google" id="ProtNLM"/>
    </source>
</evidence>
<sequence length="48" mass="5493">MADENVRKAQKYLNSMYGHRSEWVKLDEDGMTGTGTCKGIIRAFQIEN</sequence>
<dbReference type="RefSeq" id="WP_217747055.1">
    <property type="nucleotide sequence ID" value="NZ_JAHOEB010000007.1"/>
</dbReference>
<evidence type="ECO:0000313" key="1">
    <source>
        <dbReference type="EMBL" id="MBV3381991.1"/>
    </source>
</evidence>
<dbReference type="AlphaFoldDB" id="A0AAW4MPK7"/>
<name>A0AAW4MPK7_9FIRM</name>
<evidence type="ECO:0000313" key="3">
    <source>
        <dbReference type="Proteomes" id="UP001196408"/>
    </source>
</evidence>
<dbReference type="EMBL" id="JAHOEF010000007">
    <property type="protein sequence ID" value="MBV3381991.1"/>
    <property type="molecule type" value="Genomic_DNA"/>
</dbReference>
<keyword evidence="4" id="KW-1185">Reference proteome</keyword>
<reference evidence="1 4" key="1">
    <citation type="submission" date="2021-06" db="EMBL/GenBank/DDBJ databases">
        <title>Collection of gut derived symbiotic bacterial strains cultured from healthy donors.</title>
        <authorList>
            <person name="Lin H."/>
            <person name="Littmann E."/>
            <person name="Pamer E.G."/>
        </authorList>
    </citation>
    <scope>NUCLEOTIDE SEQUENCE</scope>
    <source>
        <strain evidence="2 4">MSK.21.70</strain>
        <strain evidence="1">MSK.21.82</strain>
    </source>
</reference>
<dbReference type="Proteomes" id="UP001197492">
    <property type="component" value="Unassembled WGS sequence"/>
</dbReference>
<accession>A0AAW4MPK7</accession>
<protein>
    <recommendedName>
        <fullName evidence="5">Peptidoglycan binding-like domain-containing protein</fullName>
    </recommendedName>
</protein>
<dbReference type="Proteomes" id="UP001196408">
    <property type="component" value="Unassembled WGS sequence"/>
</dbReference>
<evidence type="ECO:0000313" key="2">
    <source>
        <dbReference type="EMBL" id="MBV3392017.1"/>
    </source>
</evidence>
<organism evidence="1 3">
    <name type="scientific">Catenibacterium mitsuokai</name>
    <dbReference type="NCBI Taxonomy" id="100886"/>
    <lineage>
        <taxon>Bacteria</taxon>
        <taxon>Bacillati</taxon>
        <taxon>Bacillota</taxon>
        <taxon>Erysipelotrichia</taxon>
        <taxon>Erysipelotrichales</taxon>
        <taxon>Coprobacillaceae</taxon>
        <taxon>Catenibacterium</taxon>
    </lineage>
</organism>
<evidence type="ECO:0000313" key="4">
    <source>
        <dbReference type="Proteomes" id="UP001197492"/>
    </source>
</evidence>